<dbReference type="RefSeq" id="WP_172234160.1">
    <property type="nucleotide sequence ID" value="NZ_CP035946.1"/>
</dbReference>
<dbReference type="Gene3D" id="2.40.50.100">
    <property type="match status" value="2"/>
</dbReference>
<dbReference type="Proteomes" id="UP000786183">
    <property type="component" value="Unassembled WGS sequence"/>
</dbReference>
<keyword evidence="2" id="KW-1185">Reference proteome</keyword>
<evidence type="ECO:0000313" key="1">
    <source>
        <dbReference type="EMBL" id="MBZ7987420.1"/>
    </source>
</evidence>
<organism evidence="1 2">
    <name type="scientific">Campylobacter canadensis</name>
    <dbReference type="NCBI Taxonomy" id="449520"/>
    <lineage>
        <taxon>Bacteria</taxon>
        <taxon>Pseudomonadati</taxon>
        <taxon>Campylobacterota</taxon>
        <taxon>Epsilonproteobacteria</taxon>
        <taxon>Campylobacterales</taxon>
        <taxon>Campylobacteraceae</taxon>
        <taxon>Campylobacter</taxon>
    </lineage>
</organism>
<dbReference type="InterPro" id="IPR008995">
    <property type="entry name" value="Mo/tungstate-bd_C_term_dom"/>
</dbReference>
<dbReference type="EMBL" id="JACGBB010000008">
    <property type="protein sequence ID" value="MBZ7987420.1"/>
    <property type="molecule type" value="Genomic_DNA"/>
</dbReference>
<dbReference type="SUPFAM" id="SSF50331">
    <property type="entry name" value="MOP-like"/>
    <property type="match status" value="2"/>
</dbReference>
<name>A0ABS7WRN5_9BACT</name>
<reference evidence="1 2" key="1">
    <citation type="submission" date="2020-07" db="EMBL/GenBank/DDBJ databases">
        <title>Transfer of Campylobacter canadensis to the novel genus Avispirillum gen. nov., that also includes two novel species recovered from migratory waterfowl: Avispirillum anseris sp. nov. and Avispirillum brantae sp. nov.</title>
        <authorList>
            <person name="Miller W.G."/>
            <person name="Chapman M.H."/>
            <person name="Yee E."/>
            <person name="Inglis G.D."/>
        </authorList>
    </citation>
    <scope>NUCLEOTIDE SEQUENCE [LARGE SCALE GENOMIC DNA]</scope>
    <source>
        <strain evidence="1 2">L283</strain>
    </source>
</reference>
<evidence type="ECO:0000313" key="2">
    <source>
        <dbReference type="Proteomes" id="UP000786183"/>
    </source>
</evidence>
<proteinExistence type="predicted"/>
<protein>
    <submittedName>
        <fullName evidence="1">Uncharacterized protein</fullName>
    </submittedName>
</protein>
<comment type="caution">
    <text evidence="1">The sequence shown here is derived from an EMBL/GenBank/DDBJ whole genome shotgun (WGS) entry which is preliminary data.</text>
</comment>
<accession>A0ABS7WRN5</accession>
<gene>
    <name evidence="1" type="ORF">AVCANL283_04790</name>
</gene>
<sequence length="140" mass="15694">MLSVENILKAKITEIISNDVSAILKCQVESKFFFVLLSKHILDELRLKKDDTSYLIFNALDVVLSKNECATRIACENEFNGKITQIQNTNSFSLITVLCNNFEIKVQCSLQKAKQMNLNIADNVNVLINANNILLGINDG</sequence>